<dbReference type="EMBL" id="LCQQ01000015">
    <property type="protein sequence ID" value="KKW21077.1"/>
    <property type="molecule type" value="Genomic_DNA"/>
</dbReference>
<evidence type="ECO:0000313" key="1">
    <source>
        <dbReference type="EMBL" id="KKW21077.1"/>
    </source>
</evidence>
<reference evidence="1 2" key="1">
    <citation type="journal article" date="2015" name="Nature">
        <title>rRNA introns, odd ribosomes, and small enigmatic genomes across a large radiation of phyla.</title>
        <authorList>
            <person name="Brown C.T."/>
            <person name="Hug L.A."/>
            <person name="Thomas B.C."/>
            <person name="Sharon I."/>
            <person name="Castelle C.J."/>
            <person name="Singh A."/>
            <person name="Wilkins M.J."/>
            <person name="Williams K.H."/>
            <person name="Banfield J.F."/>
        </authorList>
    </citation>
    <scope>NUCLEOTIDE SEQUENCE [LARGE SCALE GENOMIC DNA]</scope>
</reference>
<sequence>MKNGLPWHIVENAIKNERKWLIIALNFGIREDKEEDFIRSLPGLSKEEILRQISISVVSGKIKAVEFKTHEINQLWTGNIKDWELEAKEERHGGEWHRAMMNLVRKHFEENGFEVINEPYLHLGRADLGVYKTNTPHLYVEIGTTSLFKTWYNLNSMPDSIFLFVPDVYTAIEFQT</sequence>
<organism evidence="1 2">
    <name type="scientific">Candidatus Adlerbacteria bacterium GW2011_GWC1_50_9</name>
    <dbReference type="NCBI Taxonomy" id="1618608"/>
    <lineage>
        <taxon>Bacteria</taxon>
        <taxon>Candidatus Adleribacteriota</taxon>
    </lineage>
</organism>
<proteinExistence type="predicted"/>
<evidence type="ECO:0000313" key="2">
    <source>
        <dbReference type="Proteomes" id="UP000034201"/>
    </source>
</evidence>
<protein>
    <submittedName>
        <fullName evidence="1">Uncharacterized protein</fullName>
    </submittedName>
</protein>
<name>A0A0G1Z178_9BACT</name>
<dbReference type="AlphaFoldDB" id="A0A0G1Z178"/>
<gene>
    <name evidence="1" type="ORF">UY61_C0015G0002</name>
</gene>
<accession>A0A0G1Z178</accession>
<comment type="caution">
    <text evidence="1">The sequence shown here is derived from an EMBL/GenBank/DDBJ whole genome shotgun (WGS) entry which is preliminary data.</text>
</comment>
<dbReference type="Proteomes" id="UP000034201">
    <property type="component" value="Unassembled WGS sequence"/>
</dbReference>